<evidence type="ECO:0000259" key="6">
    <source>
        <dbReference type="PROSITE" id="PS51198"/>
    </source>
</evidence>
<keyword evidence="3 5" id="KW-0347">Helicase</keyword>
<proteinExistence type="predicted"/>
<dbReference type="GO" id="GO:0033202">
    <property type="term" value="C:DNA helicase complex"/>
    <property type="evidence" value="ECO:0007669"/>
    <property type="project" value="TreeGrafter"/>
</dbReference>
<organism evidence="7 8">
    <name type="scientific">candidate division WWE3 bacterium CG08_land_8_20_14_0_20_41_10</name>
    <dbReference type="NCBI Taxonomy" id="1975085"/>
    <lineage>
        <taxon>Bacteria</taxon>
        <taxon>Katanobacteria</taxon>
    </lineage>
</organism>
<accession>A0A2H0XBR2</accession>
<dbReference type="GO" id="GO:0005829">
    <property type="term" value="C:cytosol"/>
    <property type="evidence" value="ECO:0007669"/>
    <property type="project" value="TreeGrafter"/>
</dbReference>
<dbReference type="Pfam" id="PF00580">
    <property type="entry name" value="UvrD-helicase"/>
    <property type="match status" value="1"/>
</dbReference>
<feature type="non-terminal residue" evidence="7">
    <location>
        <position position="97"/>
    </location>
</feature>
<dbReference type="GO" id="GO:0000725">
    <property type="term" value="P:recombinational repair"/>
    <property type="evidence" value="ECO:0007669"/>
    <property type="project" value="TreeGrafter"/>
</dbReference>
<dbReference type="SUPFAM" id="SSF52540">
    <property type="entry name" value="P-loop containing nucleoside triphosphate hydrolases"/>
    <property type="match status" value="1"/>
</dbReference>
<reference evidence="8" key="1">
    <citation type="submission" date="2017-09" db="EMBL/GenBank/DDBJ databases">
        <title>Depth-based differentiation of microbial function through sediment-hosted aquifers and enrichment of novel symbionts in the deep terrestrial subsurface.</title>
        <authorList>
            <person name="Probst A.J."/>
            <person name="Ladd B."/>
            <person name="Jarett J.K."/>
            <person name="Geller-Mcgrath D.E."/>
            <person name="Sieber C.M.K."/>
            <person name="Emerson J.B."/>
            <person name="Anantharaman K."/>
            <person name="Thomas B.C."/>
            <person name="Malmstrom R."/>
            <person name="Stieglmeier M."/>
            <person name="Klingl A."/>
            <person name="Woyke T."/>
            <person name="Ryan C.M."/>
            <person name="Banfield J.F."/>
        </authorList>
    </citation>
    <scope>NUCLEOTIDE SEQUENCE [LARGE SCALE GENOMIC DNA]</scope>
</reference>
<dbReference type="GO" id="GO:0016787">
    <property type="term" value="F:hydrolase activity"/>
    <property type="evidence" value="ECO:0007669"/>
    <property type="project" value="UniProtKB-UniRule"/>
</dbReference>
<dbReference type="InterPro" id="IPR014016">
    <property type="entry name" value="UvrD-like_ATP-bd"/>
</dbReference>
<feature type="binding site" evidence="5">
    <location>
        <begin position="28"/>
        <end position="35"/>
    </location>
    <ligand>
        <name>ATP</name>
        <dbReference type="ChEBI" id="CHEBI:30616"/>
    </ligand>
</feature>
<evidence type="ECO:0000256" key="2">
    <source>
        <dbReference type="ARBA" id="ARBA00022801"/>
    </source>
</evidence>
<evidence type="ECO:0000313" key="8">
    <source>
        <dbReference type="Proteomes" id="UP000231252"/>
    </source>
</evidence>
<dbReference type="EMBL" id="PEYU01000049">
    <property type="protein sequence ID" value="PIS22374.1"/>
    <property type="molecule type" value="Genomic_DNA"/>
</dbReference>
<dbReference type="InterPro" id="IPR027417">
    <property type="entry name" value="P-loop_NTPase"/>
</dbReference>
<feature type="domain" description="UvrD-like helicase ATP-binding" evidence="6">
    <location>
        <begin position="7"/>
        <end position="97"/>
    </location>
</feature>
<dbReference type="Gene3D" id="3.40.50.300">
    <property type="entry name" value="P-loop containing nucleotide triphosphate hydrolases"/>
    <property type="match status" value="1"/>
</dbReference>
<dbReference type="InterPro" id="IPR000212">
    <property type="entry name" value="DNA_helicase_UvrD/REP"/>
</dbReference>
<dbReference type="PROSITE" id="PS51198">
    <property type="entry name" value="UVRD_HELICASE_ATP_BIND"/>
    <property type="match status" value="1"/>
</dbReference>
<keyword evidence="2 5" id="KW-0378">Hydrolase</keyword>
<protein>
    <submittedName>
        <fullName evidence="7">ATP-dependent DNA helicase PcrA</fullName>
    </submittedName>
</protein>
<dbReference type="GO" id="GO:0005524">
    <property type="term" value="F:ATP binding"/>
    <property type="evidence" value="ECO:0007669"/>
    <property type="project" value="UniProtKB-UniRule"/>
</dbReference>
<keyword evidence="4 5" id="KW-0067">ATP-binding</keyword>
<evidence type="ECO:0000256" key="5">
    <source>
        <dbReference type="PROSITE-ProRule" id="PRU00560"/>
    </source>
</evidence>
<sequence>MQNFAETDLNPQQIKAVRHFIGPALVVAGPGSGKTRVLTHRVAYLIKEHKVSPEKILCVTFTNKASTEMKTRVDKLLDASESLYWCGTFHSICVRIL</sequence>
<dbReference type="CDD" id="cd17932">
    <property type="entry name" value="DEXQc_UvrD"/>
    <property type="match status" value="1"/>
</dbReference>
<dbReference type="AlphaFoldDB" id="A0A2H0XBR2"/>
<comment type="caution">
    <text evidence="7">The sequence shown here is derived from an EMBL/GenBank/DDBJ whole genome shotgun (WGS) entry which is preliminary data.</text>
</comment>
<gene>
    <name evidence="7" type="ORF">COT50_02275</name>
</gene>
<dbReference type="PANTHER" id="PTHR11070:SF2">
    <property type="entry name" value="ATP-DEPENDENT DNA HELICASE SRS2"/>
    <property type="match status" value="1"/>
</dbReference>
<dbReference type="GO" id="GO:0003677">
    <property type="term" value="F:DNA binding"/>
    <property type="evidence" value="ECO:0007669"/>
    <property type="project" value="InterPro"/>
</dbReference>
<dbReference type="Proteomes" id="UP000231252">
    <property type="component" value="Unassembled WGS sequence"/>
</dbReference>
<evidence type="ECO:0000256" key="4">
    <source>
        <dbReference type="ARBA" id="ARBA00022840"/>
    </source>
</evidence>
<keyword evidence="1 5" id="KW-0547">Nucleotide-binding</keyword>
<dbReference type="PANTHER" id="PTHR11070">
    <property type="entry name" value="UVRD / RECB / PCRA DNA HELICASE FAMILY MEMBER"/>
    <property type="match status" value="1"/>
</dbReference>
<dbReference type="GO" id="GO:0043138">
    <property type="term" value="F:3'-5' DNA helicase activity"/>
    <property type="evidence" value="ECO:0007669"/>
    <property type="project" value="TreeGrafter"/>
</dbReference>
<name>A0A2H0XBR2_UNCKA</name>
<evidence type="ECO:0000313" key="7">
    <source>
        <dbReference type="EMBL" id="PIS22374.1"/>
    </source>
</evidence>
<evidence type="ECO:0000256" key="3">
    <source>
        <dbReference type="ARBA" id="ARBA00022806"/>
    </source>
</evidence>
<evidence type="ECO:0000256" key="1">
    <source>
        <dbReference type="ARBA" id="ARBA00022741"/>
    </source>
</evidence>